<reference evidence="2" key="1">
    <citation type="journal article" date="2022" name="bioRxiv">
        <title>Sequencing and chromosome-scale assembly of the giantPleurodeles waltlgenome.</title>
        <authorList>
            <person name="Brown T."/>
            <person name="Elewa A."/>
            <person name="Iarovenko S."/>
            <person name="Subramanian E."/>
            <person name="Araus A.J."/>
            <person name="Petzold A."/>
            <person name="Susuki M."/>
            <person name="Suzuki K.-i.T."/>
            <person name="Hayashi T."/>
            <person name="Toyoda A."/>
            <person name="Oliveira C."/>
            <person name="Osipova E."/>
            <person name="Leigh N.D."/>
            <person name="Simon A."/>
            <person name="Yun M.H."/>
        </authorList>
    </citation>
    <scope>NUCLEOTIDE SEQUENCE</scope>
    <source>
        <strain evidence="2">20211129_DDA</strain>
        <tissue evidence="2">Liver</tissue>
    </source>
</reference>
<organism evidence="2 3">
    <name type="scientific">Pleurodeles waltl</name>
    <name type="common">Iberian ribbed newt</name>
    <dbReference type="NCBI Taxonomy" id="8319"/>
    <lineage>
        <taxon>Eukaryota</taxon>
        <taxon>Metazoa</taxon>
        <taxon>Chordata</taxon>
        <taxon>Craniata</taxon>
        <taxon>Vertebrata</taxon>
        <taxon>Euteleostomi</taxon>
        <taxon>Amphibia</taxon>
        <taxon>Batrachia</taxon>
        <taxon>Caudata</taxon>
        <taxon>Salamandroidea</taxon>
        <taxon>Salamandridae</taxon>
        <taxon>Pleurodelinae</taxon>
        <taxon>Pleurodeles</taxon>
    </lineage>
</organism>
<evidence type="ECO:0000313" key="3">
    <source>
        <dbReference type="Proteomes" id="UP001066276"/>
    </source>
</evidence>
<dbReference type="Proteomes" id="UP001066276">
    <property type="component" value="Chromosome 3_2"/>
</dbReference>
<proteinExistence type="predicted"/>
<accession>A0AAV7TG72</accession>
<protein>
    <submittedName>
        <fullName evidence="2">Uncharacterized protein</fullName>
    </submittedName>
</protein>
<dbReference type="AlphaFoldDB" id="A0AAV7TG72"/>
<sequence>MVLWEGAGLSSGDPAIGLPLNADMPGKPRRVCQTKKRALTVGGARKGSMGAACKASAGKELAQQGHMASVAIEAREGTEGAARLVKRVCALDAGVAIDGGATGQGTGDSASQEAPVDTAKRDSLSLPQASEEAPVYKRCVQFKLNPAAVPPGQLPKYKITNAVTLRCVGLQAVLK</sequence>
<feature type="region of interest" description="Disordered" evidence="1">
    <location>
        <begin position="100"/>
        <end position="129"/>
    </location>
</feature>
<dbReference type="EMBL" id="JANPWB010000006">
    <property type="protein sequence ID" value="KAJ1175645.1"/>
    <property type="molecule type" value="Genomic_DNA"/>
</dbReference>
<name>A0AAV7TG72_PLEWA</name>
<comment type="caution">
    <text evidence="2">The sequence shown here is derived from an EMBL/GenBank/DDBJ whole genome shotgun (WGS) entry which is preliminary data.</text>
</comment>
<evidence type="ECO:0000256" key="1">
    <source>
        <dbReference type="SAM" id="MobiDB-lite"/>
    </source>
</evidence>
<evidence type="ECO:0000313" key="2">
    <source>
        <dbReference type="EMBL" id="KAJ1175645.1"/>
    </source>
</evidence>
<gene>
    <name evidence="2" type="ORF">NDU88_000932</name>
</gene>
<keyword evidence="3" id="KW-1185">Reference proteome</keyword>